<keyword evidence="4" id="KW-1185">Reference proteome</keyword>
<feature type="signal peptide" evidence="1">
    <location>
        <begin position="1"/>
        <end position="29"/>
    </location>
</feature>
<proteinExistence type="predicted"/>
<name>A0A3N0BWV3_9SPHI</name>
<evidence type="ECO:0000256" key="1">
    <source>
        <dbReference type="SAM" id="SignalP"/>
    </source>
</evidence>
<evidence type="ECO:0000313" key="3">
    <source>
        <dbReference type="EMBL" id="RNL53801.1"/>
    </source>
</evidence>
<dbReference type="Pfam" id="PF01345">
    <property type="entry name" value="DUF11"/>
    <property type="match status" value="2"/>
</dbReference>
<dbReference type="EMBL" id="RBEE01000013">
    <property type="protein sequence ID" value="RNL53801.1"/>
    <property type="molecule type" value="Genomic_DNA"/>
</dbReference>
<dbReference type="InterPro" id="IPR007110">
    <property type="entry name" value="Ig-like_dom"/>
</dbReference>
<dbReference type="AlphaFoldDB" id="A0A3N0BWV3"/>
<feature type="chain" id="PRO_5018212182" evidence="1">
    <location>
        <begin position="30"/>
        <end position="1174"/>
    </location>
</feature>
<comment type="caution">
    <text evidence="3">The sequence shown here is derived from an EMBL/GenBank/DDBJ whole genome shotgun (WGS) entry which is preliminary data.</text>
</comment>
<organism evidence="3 4">
    <name type="scientific">Pedobacter jejuensis</name>
    <dbReference type="NCBI Taxonomy" id="1268550"/>
    <lineage>
        <taxon>Bacteria</taxon>
        <taxon>Pseudomonadati</taxon>
        <taxon>Bacteroidota</taxon>
        <taxon>Sphingobacteriia</taxon>
        <taxon>Sphingobacteriales</taxon>
        <taxon>Sphingobacteriaceae</taxon>
        <taxon>Pedobacter</taxon>
    </lineage>
</organism>
<sequence length="1174" mass="122230">MKKNLNRSFLSFFFAFFCLSLILSNSVKAQSVTASGTNSTCPNGASITAATNGLASPVSYQLLKGTTIIRPLGGSGWTSNNIFTDLPADTYTVKARGNNDDATIVTSAPITVTETYTPVTASVSPISITGCTSSTVGTLTVSASGGSGNLSYGITAVDQTTAPTTFQSSPTFSGLAAGSYKFWVKDNNCITSTIINTTGVLTVNQPNPATQYNLDYVYLTLQNTSTSAGGYQIKASQFFTGNYVYLPSSQWSFYTVEVRNVSTSTTFAAQPYNPNGSYTFAAGTVLPGQTLEYILRNTCDGTSKVFPVLQKGPDVIPFATCGIAQAEYRVMEVSLVSVPATIYFTDNGTSNPENTKTIVVNNQNDGPTYINFTPNTKVNWYVVDNNGKIWPGGILDFTVDLTAGNSNASFVYSIPNKCVLNKAQILVKLGGVPQQTTGLTYEVTSSNNSLVPIGKTGSLVPGPFNQNYLLEYTTGVNDWPSGKYTVKLHSSATASGCYEGVSVDVDSYGYDATITGVTKTATCGSFNFTVNGTFNRPQEYELVILTGPGTTPGTTRNIDANGTAQSFTNMPYGDYTVGLKVKGENCILVNLEPITFNASSSIDFDAINSGGFACGPNGKGDLVISASTVIVGATLEYSIDNGLNWQSSNVFPNTPTGTYPIKIKETACGTETTQNVTVIQTIQATINNNPISESVCVGDNAVLNINAIGGTVYTWTYPDGSTRTGKVQNLTNITSAMAGIYSVVVTTASCISPAQTVTLKVVTKPTVNAVSAQTACNGELKAISFTGTQALEYSNSTTSNPITTIYNWTNDNPAIGLSAIGSGDISFNAINTGTTPLVANITVTPNTGIGCPGSSQTFQLTVNPNVAKPTITGPTIFCTSVGATLTSSASTANQWYKDGVAISGATEQTYLVTSVGSYTVAINGNGSCSAPSDPIVLTESACKITSTKTIVGNPSSVKPNDVLTYNITLTNNFGTAKTGITVSDAVPSTLTNITGISNGGTLTNGTINWSALTVPANSSLTLSFTATVIPTLPAGTTQIKNVASVVDPIDPNNPELPEVVVPTEGKITSTKTIVGNPSSVKPNDVLTYNITLTNNFGTAKTSVTVSDAVPATLTNITGISNGGTLTGNTINWSALTVPANGSLTLSFQATVIPTLPAGTTQIKNVASVVDPIDP</sequence>
<evidence type="ECO:0000259" key="2">
    <source>
        <dbReference type="PROSITE" id="PS50835"/>
    </source>
</evidence>
<dbReference type="RefSeq" id="WP_148042780.1">
    <property type="nucleotide sequence ID" value="NZ_RBEE01000013.1"/>
</dbReference>
<dbReference type="InterPro" id="IPR013783">
    <property type="entry name" value="Ig-like_fold"/>
</dbReference>
<dbReference type="OrthoDB" id="355609at2"/>
<keyword evidence="1" id="KW-0732">Signal</keyword>
<dbReference type="InterPro" id="IPR001434">
    <property type="entry name" value="OmcB-like_DUF11"/>
</dbReference>
<feature type="domain" description="Ig-like" evidence="2">
    <location>
        <begin position="852"/>
        <end position="938"/>
    </location>
</feature>
<feature type="non-terminal residue" evidence="3">
    <location>
        <position position="1174"/>
    </location>
</feature>
<dbReference type="PROSITE" id="PS50835">
    <property type="entry name" value="IG_LIKE"/>
    <property type="match status" value="1"/>
</dbReference>
<dbReference type="NCBIfam" id="TIGR01451">
    <property type="entry name" value="B_ant_repeat"/>
    <property type="match status" value="2"/>
</dbReference>
<dbReference type="InterPro" id="IPR047589">
    <property type="entry name" value="DUF11_rpt"/>
</dbReference>
<gene>
    <name evidence="3" type="ORF">D7004_09715</name>
</gene>
<accession>A0A3N0BWV3</accession>
<protein>
    <submittedName>
        <fullName evidence="3">DUF11 domain-containing protein</fullName>
    </submittedName>
</protein>
<reference evidence="3 4" key="1">
    <citation type="submission" date="2018-10" db="EMBL/GenBank/DDBJ databases">
        <title>Genome sequencing of Pedobacter jejuensis TNB23.</title>
        <authorList>
            <person name="Cho Y.-J."/>
            <person name="Cho A."/>
            <person name="Kim O.-S."/>
        </authorList>
    </citation>
    <scope>NUCLEOTIDE SEQUENCE [LARGE SCALE GENOMIC DNA]</scope>
    <source>
        <strain evidence="3 4">TNB23</strain>
    </source>
</reference>
<evidence type="ECO:0000313" key="4">
    <source>
        <dbReference type="Proteomes" id="UP000274046"/>
    </source>
</evidence>
<dbReference type="Proteomes" id="UP000274046">
    <property type="component" value="Unassembled WGS sequence"/>
</dbReference>
<dbReference type="Gene3D" id="2.60.40.10">
    <property type="entry name" value="Immunoglobulins"/>
    <property type="match status" value="1"/>
</dbReference>